<dbReference type="InterPro" id="IPR052090">
    <property type="entry name" value="Cytolytic_pore-forming_toxin"/>
</dbReference>
<feature type="domain" description="SNTX MACPF/CDC-like" evidence="2">
    <location>
        <begin position="27"/>
        <end position="192"/>
    </location>
</feature>
<feature type="non-terminal residue" evidence="3">
    <location>
        <position position="207"/>
    </location>
</feature>
<dbReference type="EMBL" id="BFAA01267103">
    <property type="protein sequence ID" value="GCB86291.1"/>
    <property type="molecule type" value="Genomic_DNA"/>
</dbReference>
<dbReference type="Pfam" id="PF24674">
    <property type="entry name" value="MACPF_SNTX"/>
    <property type="match status" value="1"/>
</dbReference>
<evidence type="ECO:0000256" key="1">
    <source>
        <dbReference type="SAM" id="Coils"/>
    </source>
</evidence>
<dbReference type="OrthoDB" id="8954335at2759"/>
<dbReference type="OMA" id="TETHIIA"/>
<evidence type="ECO:0000259" key="2">
    <source>
        <dbReference type="Pfam" id="PF24674"/>
    </source>
</evidence>
<accession>A0A401QLJ3</accession>
<feature type="non-terminal residue" evidence="3">
    <location>
        <position position="1"/>
    </location>
</feature>
<comment type="caution">
    <text evidence="3">The sequence shown here is derived from an EMBL/GenBank/DDBJ whole genome shotgun (WGS) entry which is preliminary data.</text>
</comment>
<keyword evidence="1" id="KW-0175">Coiled coil</keyword>
<name>A0A401QLJ3_SCYTO</name>
<sequence>VTLYDVERQQSQGQFQPNTETHIIASDSIEMKTFALNLNASLKASLLCGLVEVKGSAKYLNDTKRSKRQARVTLQYRTTTRFEQLTMSHLGRQNVTHPDVFDQGTATHVVTAVLYGAQAFFVFDQEVSATQNLQDIQDNLEEMIEEIPKIAIEGQASLKMTDKGKPIAHKFSCTFYGDFSLENNPTTFQDAINIYRALPKLLGRDGE</sequence>
<organism evidence="3 4">
    <name type="scientific">Scyliorhinus torazame</name>
    <name type="common">Cloudy catshark</name>
    <name type="synonym">Catulus torazame</name>
    <dbReference type="NCBI Taxonomy" id="75743"/>
    <lineage>
        <taxon>Eukaryota</taxon>
        <taxon>Metazoa</taxon>
        <taxon>Chordata</taxon>
        <taxon>Craniata</taxon>
        <taxon>Vertebrata</taxon>
        <taxon>Chondrichthyes</taxon>
        <taxon>Elasmobranchii</taxon>
        <taxon>Galeomorphii</taxon>
        <taxon>Galeoidea</taxon>
        <taxon>Carcharhiniformes</taxon>
        <taxon>Scyliorhinidae</taxon>
        <taxon>Scyliorhinus</taxon>
    </lineage>
</organism>
<keyword evidence="4" id="KW-1185">Reference proteome</keyword>
<dbReference type="PANTHER" id="PTHR31594">
    <property type="entry name" value="AIG1-TYPE G DOMAIN-CONTAINING PROTEIN"/>
    <property type="match status" value="1"/>
</dbReference>
<proteinExistence type="predicted"/>
<gene>
    <name evidence="3" type="ORF">scyTo_0026995</name>
</gene>
<feature type="coiled-coil region" evidence="1">
    <location>
        <begin position="126"/>
        <end position="153"/>
    </location>
</feature>
<dbReference type="Proteomes" id="UP000288216">
    <property type="component" value="Unassembled WGS sequence"/>
</dbReference>
<dbReference type="STRING" id="75743.A0A401QLJ3"/>
<protein>
    <recommendedName>
        <fullName evidence="2">SNTX MACPF/CDC-like domain-containing protein</fullName>
    </recommendedName>
</protein>
<dbReference type="AlphaFoldDB" id="A0A401QLJ3"/>
<reference evidence="3 4" key="1">
    <citation type="journal article" date="2018" name="Nat. Ecol. Evol.">
        <title>Shark genomes provide insights into elasmobranch evolution and the origin of vertebrates.</title>
        <authorList>
            <person name="Hara Y"/>
            <person name="Yamaguchi K"/>
            <person name="Onimaru K"/>
            <person name="Kadota M"/>
            <person name="Koyanagi M"/>
            <person name="Keeley SD"/>
            <person name="Tatsumi K"/>
            <person name="Tanaka K"/>
            <person name="Motone F"/>
            <person name="Kageyama Y"/>
            <person name="Nozu R"/>
            <person name="Adachi N"/>
            <person name="Nishimura O"/>
            <person name="Nakagawa R"/>
            <person name="Tanegashima C"/>
            <person name="Kiyatake I"/>
            <person name="Matsumoto R"/>
            <person name="Murakumo K"/>
            <person name="Nishida K"/>
            <person name="Terakita A"/>
            <person name="Kuratani S"/>
            <person name="Sato K"/>
            <person name="Hyodo S Kuraku.S."/>
        </authorList>
    </citation>
    <scope>NUCLEOTIDE SEQUENCE [LARGE SCALE GENOMIC DNA]</scope>
</reference>
<dbReference type="PANTHER" id="PTHR31594:SF16">
    <property type="entry name" value="SI:CH211-281L24.3"/>
    <property type="match status" value="1"/>
</dbReference>
<evidence type="ECO:0000313" key="3">
    <source>
        <dbReference type="EMBL" id="GCB86291.1"/>
    </source>
</evidence>
<dbReference type="InterPro" id="IPR056072">
    <property type="entry name" value="SNTX_MACPF/CDC-like_dom"/>
</dbReference>
<evidence type="ECO:0000313" key="4">
    <source>
        <dbReference type="Proteomes" id="UP000288216"/>
    </source>
</evidence>